<organism evidence="2 3">
    <name type="scientific">Cinara cedri</name>
    <dbReference type="NCBI Taxonomy" id="506608"/>
    <lineage>
        <taxon>Eukaryota</taxon>
        <taxon>Metazoa</taxon>
        <taxon>Ecdysozoa</taxon>
        <taxon>Arthropoda</taxon>
        <taxon>Hexapoda</taxon>
        <taxon>Insecta</taxon>
        <taxon>Pterygota</taxon>
        <taxon>Neoptera</taxon>
        <taxon>Paraneoptera</taxon>
        <taxon>Hemiptera</taxon>
        <taxon>Sternorrhyncha</taxon>
        <taxon>Aphidomorpha</taxon>
        <taxon>Aphidoidea</taxon>
        <taxon>Aphididae</taxon>
        <taxon>Lachninae</taxon>
        <taxon>Cinara</taxon>
    </lineage>
</organism>
<dbReference type="OrthoDB" id="6612506at2759"/>
<proteinExistence type="predicted"/>
<dbReference type="PROSITE" id="PS50994">
    <property type="entry name" value="INTEGRASE"/>
    <property type="match status" value="1"/>
</dbReference>
<dbReference type="Proteomes" id="UP000325440">
    <property type="component" value="Unassembled WGS sequence"/>
</dbReference>
<feature type="domain" description="Integrase catalytic" evidence="1">
    <location>
        <begin position="1"/>
        <end position="116"/>
    </location>
</feature>
<sequence>MKASALIVTNRMIDQFVKVHGKLTTIVSDHGVQFISHIWQSRLTELGIQVLTTSVYYPQSNPSERVMREVGRLFRTYCHEKHTSWFQYIHYIELVLNNTVHESTGSTLQEIFMRTARYHPFGILVETPPDRKENPNTQYILAREIQNNKAEPRNVDIVVREFHPVS</sequence>
<dbReference type="GO" id="GO:0003676">
    <property type="term" value="F:nucleic acid binding"/>
    <property type="evidence" value="ECO:0007669"/>
    <property type="project" value="InterPro"/>
</dbReference>
<evidence type="ECO:0000259" key="1">
    <source>
        <dbReference type="PROSITE" id="PS50994"/>
    </source>
</evidence>
<dbReference type="InterPro" id="IPR012337">
    <property type="entry name" value="RNaseH-like_sf"/>
</dbReference>
<dbReference type="PANTHER" id="PTHR37984:SF15">
    <property type="entry name" value="INTEGRASE CATALYTIC DOMAIN-CONTAINING PROTEIN"/>
    <property type="match status" value="1"/>
</dbReference>
<accession>A0A5E4NF19</accession>
<dbReference type="InterPro" id="IPR001584">
    <property type="entry name" value="Integrase_cat-core"/>
</dbReference>
<keyword evidence="3" id="KW-1185">Reference proteome</keyword>
<dbReference type="PANTHER" id="PTHR37984">
    <property type="entry name" value="PROTEIN CBG26694"/>
    <property type="match status" value="1"/>
</dbReference>
<evidence type="ECO:0000313" key="2">
    <source>
        <dbReference type="EMBL" id="VVC43500.1"/>
    </source>
</evidence>
<dbReference type="SUPFAM" id="SSF53098">
    <property type="entry name" value="Ribonuclease H-like"/>
    <property type="match status" value="1"/>
</dbReference>
<reference evidence="2 3" key="1">
    <citation type="submission" date="2019-08" db="EMBL/GenBank/DDBJ databases">
        <authorList>
            <person name="Alioto T."/>
            <person name="Alioto T."/>
            <person name="Gomez Garrido J."/>
        </authorList>
    </citation>
    <scope>NUCLEOTIDE SEQUENCE [LARGE SCALE GENOMIC DNA]</scope>
</reference>
<dbReference type="EMBL" id="CABPRJ010002370">
    <property type="protein sequence ID" value="VVC43500.1"/>
    <property type="molecule type" value="Genomic_DNA"/>
</dbReference>
<dbReference type="InterPro" id="IPR050951">
    <property type="entry name" value="Retrovirus_Pol_polyprotein"/>
</dbReference>
<evidence type="ECO:0000313" key="3">
    <source>
        <dbReference type="Proteomes" id="UP000325440"/>
    </source>
</evidence>
<dbReference type="AlphaFoldDB" id="A0A5E4NF19"/>
<name>A0A5E4NF19_9HEMI</name>
<dbReference type="Gene3D" id="3.30.420.10">
    <property type="entry name" value="Ribonuclease H-like superfamily/Ribonuclease H"/>
    <property type="match status" value="1"/>
</dbReference>
<protein>
    <submittedName>
        <fullName evidence="2">Ribonuclease H-like domain,Integrase, catalytic core</fullName>
    </submittedName>
</protein>
<gene>
    <name evidence="2" type="ORF">CINCED_3A001949</name>
</gene>
<dbReference type="InterPro" id="IPR036397">
    <property type="entry name" value="RNaseH_sf"/>
</dbReference>
<dbReference type="GO" id="GO:0015074">
    <property type="term" value="P:DNA integration"/>
    <property type="evidence" value="ECO:0007669"/>
    <property type="project" value="InterPro"/>
</dbReference>